<feature type="region of interest" description="Disordered" evidence="1">
    <location>
        <begin position="29"/>
        <end position="49"/>
    </location>
</feature>
<dbReference type="Proteomes" id="UP000267342">
    <property type="component" value="Chromosome"/>
</dbReference>
<dbReference type="KEGG" id="zpl:ZBT109_1206"/>
<dbReference type="RefSeq" id="WP_027704805.1">
    <property type="nucleotide sequence ID" value="NZ_AP018933.1"/>
</dbReference>
<dbReference type="STRING" id="1123510.GCA_000620025_01407"/>
<dbReference type="OrthoDB" id="6946224at2"/>
<sequence>MSMLNYSQDKGSLTLNGISFENLGETDPPITIEDIEPRSHLKRGTGGKSVRLDNATRAKRVTVSLLPGCDEVRQVLALDKARVDFNGLWSQAGTLEKVALFDGILVNRGELGRGGKTTATDERLVFEFNDSEET</sequence>
<keyword evidence="2" id="KW-0418">Kinase</keyword>
<keyword evidence="3" id="KW-1185">Reference proteome</keyword>
<evidence type="ECO:0000313" key="2">
    <source>
        <dbReference type="EMBL" id="BBG29966.1"/>
    </source>
</evidence>
<name>A0A348HEB4_9GAMM</name>
<reference evidence="2 3" key="1">
    <citation type="submission" date="2018-09" db="EMBL/GenBank/DDBJ databases">
        <title>Zymobacter palmae IAM14233 (=T109) whole genome analysis.</title>
        <authorList>
            <person name="Yanase H."/>
        </authorList>
    </citation>
    <scope>NUCLEOTIDE SEQUENCE [LARGE SCALE GENOMIC DNA]</scope>
    <source>
        <strain evidence="2 3">IAM14233</strain>
    </source>
</reference>
<proteinExistence type="predicted"/>
<dbReference type="AlphaFoldDB" id="A0A348HEB4"/>
<keyword evidence="2" id="KW-0808">Transferase</keyword>
<keyword evidence="2" id="KW-0670">Pyruvate</keyword>
<accession>A0A348HEB4</accession>
<organism evidence="2 3">
    <name type="scientific">Zymobacter palmae</name>
    <dbReference type="NCBI Taxonomy" id="33074"/>
    <lineage>
        <taxon>Bacteria</taxon>
        <taxon>Pseudomonadati</taxon>
        <taxon>Pseudomonadota</taxon>
        <taxon>Gammaproteobacteria</taxon>
        <taxon>Oceanospirillales</taxon>
        <taxon>Halomonadaceae</taxon>
        <taxon>Zymobacter group</taxon>
        <taxon>Zymobacter</taxon>
    </lineage>
</organism>
<dbReference type="EMBL" id="AP018933">
    <property type="protein sequence ID" value="BBG29966.1"/>
    <property type="molecule type" value="Genomic_DNA"/>
</dbReference>
<dbReference type="GO" id="GO:0016301">
    <property type="term" value="F:kinase activity"/>
    <property type="evidence" value="ECO:0007669"/>
    <property type="project" value="UniProtKB-KW"/>
</dbReference>
<gene>
    <name evidence="2" type="ORF">ZBT109_1206</name>
</gene>
<protein>
    <submittedName>
        <fullName evidence="2">Pyruvate kinase</fullName>
    </submittedName>
</protein>
<evidence type="ECO:0000256" key="1">
    <source>
        <dbReference type="SAM" id="MobiDB-lite"/>
    </source>
</evidence>
<evidence type="ECO:0000313" key="3">
    <source>
        <dbReference type="Proteomes" id="UP000267342"/>
    </source>
</evidence>